<keyword evidence="2" id="KW-1185">Reference proteome</keyword>
<name>D7L3H5_ARALL</name>
<protein>
    <submittedName>
        <fullName evidence="1">Predicted protein</fullName>
    </submittedName>
</protein>
<dbReference type="Gramene" id="scaffold_302886.1">
    <property type="protein sequence ID" value="scaffold_302886.1"/>
    <property type="gene ID" value="scaffold_302886.1"/>
</dbReference>
<reference evidence="2" key="1">
    <citation type="journal article" date="2011" name="Nat. Genet.">
        <title>The Arabidopsis lyrata genome sequence and the basis of rapid genome size change.</title>
        <authorList>
            <person name="Hu T.T."/>
            <person name="Pattyn P."/>
            <person name="Bakker E.G."/>
            <person name="Cao J."/>
            <person name="Cheng J.-F."/>
            <person name="Clark R.M."/>
            <person name="Fahlgren N."/>
            <person name="Fawcett J.A."/>
            <person name="Grimwood J."/>
            <person name="Gundlach H."/>
            <person name="Haberer G."/>
            <person name="Hollister J.D."/>
            <person name="Ossowski S."/>
            <person name="Ottilar R.P."/>
            <person name="Salamov A.A."/>
            <person name="Schneeberger K."/>
            <person name="Spannagl M."/>
            <person name="Wang X."/>
            <person name="Yang L."/>
            <person name="Nasrallah M.E."/>
            <person name="Bergelson J."/>
            <person name="Carrington J.C."/>
            <person name="Gaut B.S."/>
            <person name="Schmutz J."/>
            <person name="Mayer K.F.X."/>
            <person name="Van de Peer Y."/>
            <person name="Grigoriev I.V."/>
            <person name="Nordborg M."/>
            <person name="Weigel D."/>
            <person name="Guo Y.-L."/>
        </authorList>
    </citation>
    <scope>NUCLEOTIDE SEQUENCE [LARGE SCALE GENOMIC DNA]</scope>
    <source>
        <strain evidence="2">cv. MN47</strain>
    </source>
</reference>
<sequence>MSYSLGGGWICLLFSLTAGLCSQIVLRWLDMFALLLCTAAAFLDLFLPVHGGRVFWLLGSWWSSKVGWRRMLRLILCGGCRRGPPRLRVSSLGHGSKCGSSVLQFDSECGGLVLLRCGNGFYVHSEKLSPWFVVFRCFVHWLDWVFGGCCCVLCCVAAW</sequence>
<proteinExistence type="predicted"/>
<gene>
    <name evidence="1" type="ORF">ARALYDRAFT_898916</name>
</gene>
<organism evidence="2">
    <name type="scientific">Arabidopsis lyrata subsp. lyrata</name>
    <name type="common">Lyre-leaved rock-cress</name>
    <dbReference type="NCBI Taxonomy" id="81972"/>
    <lineage>
        <taxon>Eukaryota</taxon>
        <taxon>Viridiplantae</taxon>
        <taxon>Streptophyta</taxon>
        <taxon>Embryophyta</taxon>
        <taxon>Tracheophyta</taxon>
        <taxon>Spermatophyta</taxon>
        <taxon>Magnoliopsida</taxon>
        <taxon>eudicotyledons</taxon>
        <taxon>Gunneridae</taxon>
        <taxon>Pentapetalae</taxon>
        <taxon>rosids</taxon>
        <taxon>malvids</taxon>
        <taxon>Brassicales</taxon>
        <taxon>Brassicaceae</taxon>
        <taxon>Camelineae</taxon>
        <taxon>Arabidopsis</taxon>
    </lineage>
</organism>
<dbReference type="HOGENOM" id="CLU_1663158_0_0_1"/>
<accession>D7L3H5</accession>
<dbReference type="EMBL" id="GL348715">
    <property type="protein sequence ID" value="EFH59719.1"/>
    <property type="molecule type" value="Genomic_DNA"/>
</dbReference>
<evidence type="ECO:0000313" key="1">
    <source>
        <dbReference type="EMBL" id="EFH59719.1"/>
    </source>
</evidence>
<evidence type="ECO:0000313" key="2">
    <source>
        <dbReference type="Proteomes" id="UP000008694"/>
    </source>
</evidence>
<dbReference type="AlphaFoldDB" id="D7L3H5"/>
<dbReference type="Proteomes" id="UP000008694">
    <property type="component" value="Unassembled WGS sequence"/>
</dbReference>